<evidence type="ECO:0008006" key="3">
    <source>
        <dbReference type="Google" id="ProtNLM"/>
    </source>
</evidence>
<gene>
    <name evidence="1" type="ORF">NJ959_06855</name>
</gene>
<sequence>MELYRPVGLKELELIAEADFKAFPPRLPEQPIFYPVLNFEYAEQIARDWNTKSNSFAGFVTKFEVEDDYVKQFEVHIVGSRIHQELWIPAEELAEFNLHIIGKISIESAYYGDNFYGDIDPETNLPNGLGIRG</sequence>
<proteinExistence type="predicted"/>
<reference evidence="1" key="1">
    <citation type="submission" date="2022-06" db="EMBL/GenBank/DDBJ databases">
        <title>New cyanobacteria of genus Symplocastrum in benthos of Lake Baikal.</title>
        <authorList>
            <person name="Sorokovikova E."/>
            <person name="Tikhonova I."/>
            <person name="Krasnopeev A."/>
            <person name="Evseev P."/>
            <person name="Gladkikh A."/>
            <person name="Belykh O."/>
        </authorList>
    </citation>
    <scope>NUCLEOTIDE SEQUENCE</scope>
    <source>
        <strain evidence="1">BBK-W-15</strain>
    </source>
</reference>
<dbReference type="RefSeq" id="WP_254010995.1">
    <property type="nucleotide sequence ID" value="NZ_JAMZMM010000043.1"/>
</dbReference>
<protein>
    <recommendedName>
        <fullName evidence="3">ADP-ribosylation/crystallin J1</fullName>
    </recommendedName>
</protein>
<dbReference type="EMBL" id="JAMZMM010000043">
    <property type="protein sequence ID" value="MCP2728194.1"/>
    <property type="molecule type" value="Genomic_DNA"/>
</dbReference>
<evidence type="ECO:0000313" key="2">
    <source>
        <dbReference type="Proteomes" id="UP001204953"/>
    </source>
</evidence>
<dbReference type="Proteomes" id="UP001204953">
    <property type="component" value="Unassembled WGS sequence"/>
</dbReference>
<dbReference type="AlphaFoldDB" id="A0AAE3GPM8"/>
<organism evidence="1 2">
    <name type="scientific">Limnofasciculus baicalensis BBK-W-15</name>
    <dbReference type="NCBI Taxonomy" id="2699891"/>
    <lineage>
        <taxon>Bacteria</taxon>
        <taxon>Bacillati</taxon>
        <taxon>Cyanobacteriota</taxon>
        <taxon>Cyanophyceae</taxon>
        <taxon>Coleofasciculales</taxon>
        <taxon>Coleofasciculaceae</taxon>
        <taxon>Limnofasciculus</taxon>
        <taxon>Limnofasciculus baicalensis</taxon>
    </lineage>
</organism>
<keyword evidence="2" id="KW-1185">Reference proteome</keyword>
<name>A0AAE3GPM8_9CYAN</name>
<accession>A0AAE3GPM8</accession>
<evidence type="ECO:0000313" key="1">
    <source>
        <dbReference type="EMBL" id="MCP2728194.1"/>
    </source>
</evidence>
<comment type="caution">
    <text evidence="1">The sequence shown here is derived from an EMBL/GenBank/DDBJ whole genome shotgun (WGS) entry which is preliminary data.</text>
</comment>